<keyword evidence="4" id="KW-0808">Transferase</keyword>
<evidence type="ECO:0000256" key="3">
    <source>
        <dbReference type="ARBA" id="ARBA00022553"/>
    </source>
</evidence>
<dbReference type="RefSeq" id="WP_034653535.1">
    <property type="nucleotide sequence ID" value="NZ_BCVB01000003.1"/>
</dbReference>
<dbReference type="SMART" id="SM00086">
    <property type="entry name" value="PAC"/>
    <property type="match status" value="1"/>
</dbReference>
<dbReference type="InterPro" id="IPR013656">
    <property type="entry name" value="PAS_4"/>
</dbReference>
<dbReference type="Gene3D" id="3.30.565.10">
    <property type="entry name" value="Histidine kinase-like ATPase, C-terminal domain"/>
    <property type="match status" value="1"/>
</dbReference>
<dbReference type="GO" id="GO:0000155">
    <property type="term" value="F:phosphorelay sensor kinase activity"/>
    <property type="evidence" value="ECO:0007669"/>
    <property type="project" value="InterPro"/>
</dbReference>
<gene>
    <name evidence="9" type="ORF">BG04_3562</name>
</gene>
<keyword evidence="7" id="KW-0067">ATP-binding</keyword>
<dbReference type="KEGG" id="bmeg:BG04_3562"/>
<comment type="catalytic activity">
    <reaction evidence="1">
        <text>ATP + protein L-histidine = ADP + protein N-phospho-L-histidine.</text>
        <dbReference type="EC" id="2.7.13.3"/>
    </reaction>
</comment>
<organism evidence="9 10">
    <name type="scientific">Priestia megaterium (strain ATCC 14581 / DSM 32 / CCUG 1817 / JCM 2506 / NBRC 15308 / NCIMB 9376 / NCTC 10342 / NRRL B-14308 / VKM B-512 / Ford 19)</name>
    <name type="common">Bacillus megaterium</name>
    <dbReference type="NCBI Taxonomy" id="1348623"/>
    <lineage>
        <taxon>Bacteria</taxon>
        <taxon>Bacillati</taxon>
        <taxon>Bacillota</taxon>
        <taxon>Bacilli</taxon>
        <taxon>Bacillales</taxon>
        <taxon>Bacillaceae</taxon>
        <taxon>Priestia</taxon>
    </lineage>
</organism>
<dbReference type="PROSITE" id="PS50109">
    <property type="entry name" value="HIS_KIN"/>
    <property type="match status" value="1"/>
</dbReference>
<dbReference type="InterPro" id="IPR004358">
    <property type="entry name" value="Sig_transdc_His_kin-like_C"/>
</dbReference>
<keyword evidence="8" id="KW-0902">Two-component regulatory system</keyword>
<evidence type="ECO:0000256" key="7">
    <source>
        <dbReference type="ARBA" id="ARBA00022840"/>
    </source>
</evidence>
<dbReference type="SMART" id="SM00387">
    <property type="entry name" value="HATPase_c"/>
    <property type="match status" value="1"/>
</dbReference>
<dbReference type="InterPro" id="IPR036097">
    <property type="entry name" value="HisK_dim/P_sf"/>
</dbReference>
<dbReference type="Pfam" id="PF08448">
    <property type="entry name" value="PAS_4"/>
    <property type="match status" value="1"/>
</dbReference>
<dbReference type="CDD" id="cd00082">
    <property type="entry name" value="HisKA"/>
    <property type="match status" value="1"/>
</dbReference>
<dbReference type="SMART" id="SM00388">
    <property type="entry name" value="HisKA"/>
    <property type="match status" value="1"/>
</dbReference>
<dbReference type="SUPFAM" id="SSF55785">
    <property type="entry name" value="PYP-like sensor domain (PAS domain)"/>
    <property type="match status" value="1"/>
</dbReference>
<dbReference type="PROSITE" id="PS50112">
    <property type="entry name" value="PAS"/>
    <property type="match status" value="1"/>
</dbReference>
<evidence type="ECO:0000256" key="4">
    <source>
        <dbReference type="ARBA" id="ARBA00022679"/>
    </source>
</evidence>
<dbReference type="EMBL" id="CP009920">
    <property type="protein sequence ID" value="AJI22195.1"/>
    <property type="molecule type" value="Genomic_DNA"/>
</dbReference>
<dbReference type="InterPro" id="IPR000014">
    <property type="entry name" value="PAS"/>
</dbReference>
<dbReference type="SUPFAM" id="SSF47384">
    <property type="entry name" value="Homodimeric domain of signal transducing histidine kinase"/>
    <property type="match status" value="1"/>
</dbReference>
<dbReference type="CDD" id="cd00075">
    <property type="entry name" value="HATPase"/>
    <property type="match status" value="1"/>
</dbReference>
<evidence type="ECO:0000256" key="8">
    <source>
        <dbReference type="ARBA" id="ARBA00023012"/>
    </source>
</evidence>
<accession>A0A0B6AB72</accession>
<dbReference type="InterPro" id="IPR000700">
    <property type="entry name" value="PAS-assoc_C"/>
</dbReference>
<evidence type="ECO:0000256" key="6">
    <source>
        <dbReference type="ARBA" id="ARBA00022777"/>
    </source>
</evidence>
<dbReference type="PANTHER" id="PTHR43065">
    <property type="entry name" value="SENSOR HISTIDINE KINASE"/>
    <property type="match status" value="1"/>
</dbReference>
<evidence type="ECO:0000313" key="10">
    <source>
        <dbReference type="Proteomes" id="UP000031829"/>
    </source>
</evidence>
<dbReference type="InterPro" id="IPR035965">
    <property type="entry name" value="PAS-like_dom_sf"/>
</dbReference>
<keyword evidence="6" id="KW-0418">Kinase</keyword>
<dbReference type="SMART" id="SM00091">
    <property type="entry name" value="PAS"/>
    <property type="match status" value="1"/>
</dbReference>
<dbReference type="Pfam" id="PF02518">
    <property type="entry name" value="HATPase_c"/>
    <property type="match status" value="1"/>
</dbReference>
<dbReference type="EC" id="2.7.13.3" evidence="2"/>
<dbReference type="SUPFAM" id="SSF55874">
    <property type="entry name" value="ATPase domain of HSP90 chaperone/DNA topoisomerase II/histidine kinase"/>
    <property type="match status" value="1"/>
</dbReference>
<dbReference type="InterPro" id="IPR003594">
    <property type="entry name" value="HATPase_dom"/>
</dbReference>
<dbReference type="InterPro" id="IPR001610">
    <property type="entry name" value="PAC"/>
</dbReference>
<name>A0A0B6AB72_PRIM2</name>
<dbReference type="Gene3D" id="1.10.287.130">
    <property type="match status" value="1"/>
</dbReference>
<evidence type="ECO:0000256" key="5">
    <source>
        <dbReference type="ARBA" id="ARBA00022741"/>
    </source>
</evidence>
<sequence length="527" mass="60041">MESHNLIKKRNFILLLIFWLLYFVHIVLYHFIAADPHMIVFISGGILLLVVTAMYYFHFHPAIIMYSFFICYYAYIAYITSIEPAVINYLFLFLGIIVSFIYYSYVAIVISTLMSIIIVLYFYVSNTLFTSVTFVKLDIVYFILFTLITMIILLYCAHFSKKLIAIKTVKMNKTEDELYSAQEYLQSFFTYNRDAISVFSLDGKVIKVNDAFEQIYGWKAEEIVGKAIPFIPAGLKGGAESRLERVKKGEKLVAFETQDKRKDGKIIDVEITVSPIFNRDQQVVALFGISRDLTEEKETEKFLRQTDKLSLAGEMAAGIAHEIRNPLTSLNGFIQLIHEDSSRYHSYTTIMLSELNRINSIVGEFLLLAKPHDTVMKKHAFSTILNDVILLYESECVLKNVVVKTQVEAPHTYICCDANQIKQVLINLLKNALEAMPSGGEIHLNVTQHTKDLTIFIKDTGVGIPSHLLTHIQKPFFTTKPSGTGLGLVVIKNILYQHKGTFEIKSTVGEGTRVSLTIPLWEQEINH</sequence>
<dbReference type="Proteomes" id="UP000031829">
    <property type="component" value="Chromosome"/>
</dbReference>
<dbReference type="PANTHER" id="PTHR43065:SF10">
    <property type="entry name" value="PEROXIDE STRESS-ACTIVATED HISTIDINE KINASE MAK3"/>
    <property type="match status" value="1"/>
</dbReference>
<evidence type="ECO:0000256" key="2">
    <source>
        <dbReference type="ARBA" id="ARBA00012438"/>
    </source>
</evidence>
<keyword evidence="3" id="KW-0597">Phosphoprotein</keyword>
<protein>
    <recommendedName>
        <fullName evidence="2">histidine kinase</fullName>
        <ecNumber evidence="2">2.7.13.3</ecNumber>
    </recommendedName>
</protein>
<dbReference type="HOGENOM" id="CLU_000445_114_39_9"/>
<dbReference type="NCBIfam" id="TIGR00229">
    <property type="entry name" value="sensory_box"/>
    <property type="match status" value="1"/>
</dbReference>
<dbReference type="GeneID" id="93641618"/>
<dbReference type="AlphaFoldDB" id="A0A0B6AB72"/>
<dbReference type="PROSITE" id="PS50113">
    <property type="entry name" value="PAC"/>
    <property type="match status" value="1"/>
</dbReference>
<dbReference type="Pfam" id="PF00512">
    <property type="entry name" value="HisKA"/>
    <property type="match status" value="1"/>
</dbReference>
<dbReference type="PRINTS" id="PR00344">
    <property type="entry name" value="BCTRLSENSOR"/>
</dbReference>
<keyword evidence="5" id="KW-0547">Nucleotide-binding</keyword>
<dbReference type="InterPro" id="IPR036890">
    <property type="entry name" value="HATPase_C_sf"/>
</dbReference>
<dbReference type="GO" id="GO:0005524">
    <property type="term" value="F:ATP binding"/>
    <property type="evidence" value="ECO:0007669"/>
    <property type="project" value="UniProtKB-KW"/>
</dbReference>
<evidence type="ECO:0000256" key="1">
    <source>
        <dbReference type="ARBA" id="ARBA00000085"/>
    </source>
</evidence>
<proteinExistence type="predicted"/>
<reference evidence="9 10" key="1">
    <citation type="journal article" date="2015" name="Genome Announc.">
        <title>Complete genome sequences for 35 biothreat assay-relevant bacillus species.</title>
        <authorList>
            <person name="Johnson S.L."/>
            <person name="Daligault H.E."/>
            <person name="Davenport K.W."/>
            <person name="Jaissle J."/>
            <person name="Frey K.G."/>
            <person name="Ladner J.T."/>
            <person name="Broomall S.M."/>
            <person name="Bishop-Lilly K.A."/>
            <person name="Bruce D.C."/>
            <person name="Gibbons H.S."/>
            <person name="Coyne S.R."/>
            <person name="Lo C.C."/>
            <person name="Meincke L."/>
            <person name="Munk A.C."/>
            <person name="Koroleva G.I."/>
            <person name="Rosenzweig C.N."/>
            <person name="Palacios G.F."/>
            <person name="Redden C.L."/>
            <person name="Minogue T.D."/>
            <person name="Chain P.S."/>
        </authorList>
    </citation>
    <scope>NUCLEOTIDE SEQUENCE [LARGE SCALE GENOMIC DNA]</scope>
    <source>
        <strain evidence="10">ATCC 14581 / DSM 32 / JCM 2506 / NBRC 15308 / NCIMB 9376 / NCTC 10342 / NRRL B-14308 / VKM B-512</strain>
    </source>
</reference>
<dbReference type="InterPro" id="IPR003661">
    <property type="entry name" value="HisK_dim/P_dom"/>
</dbReference>
<dbReference type="Gene3D" id="3.30.450.20">
    <property type="entry name" value="PAS domain"/>
    <property type="match status" value="1"/>
</dbReference>
<evidence type="ECO:0000313" key="9">
    <source>
        <dbReference type="EMBL" id="AJI22195.1"/>
    </source>
</evidence>
<dbReference type="InterPro" id="IPR005467">
    <property type="entry name" value="His_kinase_dom"/>
</dbReference>
<dbReference type="CDD" id="cd00130">
    <property type="entry name" value="PAS"/>
    <property type="match status" value="1"/>
</dbReference>